<gene>
    <name evidence="1" type="ORF">CAUJ_LOCUS6052</name>
</gene>
<dbReference type="EMBL" id="CAJGYM010000014">
    <property type="protein sequence ID" value="CAD6190133.1"/>
    <property type="molecule type" value="Genomic_DNA"/>
</dbReference>
<protein>
    <submittedName>
        <fullName evidence="1">Uncharacterized protein</fullName>
    </submittedName>
</protein>
<accession>A0A8S1H4P0</accession>
<keyword evidence="2" id="KW-1185">Reference proteome</keyword>
<dbReference type="AlphaFoldDB" id="A0A8S1H4P0"/>
<name>A0A8S1H4P0_9PELO</name>
<organism evidence="1 2">
    <name type="scientific">Caenorhabditis auriculariae</name>
    <dbReference type="NCBI Taxonomy" id="2777116"/>
    <lineage>
        <taxon>Eukaryota</taxon>
        <taxon>Metazoa</taxon>
        <taxon>Ecdysozoa</taxon>
        <taxon>Nematoda</taxon>
        <taxon>Chromadorea</taxon>
        <taxon>Rhabditida</taxon>
        <taxon>Rhabditina</taxon>
        <taxon>Rhabditomorpha</taxon>
        <taxon>Rhabditoidea</taxon>
        <taxon>Rhabditidae</taxon>
        <taxon>Peloderinae</taxon>
        <taxon>Caenorhabditis</taxon>
    </lineage>
</organism>
<evidence type="ECO:0000313" key="2">
    <source>
        <dbReference type="Proteomes" id="UP000835052"/>
    </source>
</evidence>
<comment type="caution">
    <text evidence="1">The sequence shown here is derived from an EMBL/GenBank/DDBJ whole genome shotgun (WGS) entry which is preliminary data.</text>
</comment>
<reference evidence="1" key="1">
    <citation type="submission" date="2020-10" db="EMBL/GenBank/DDBJ databases">
        <authorList>
            <person name="Kikuchi T."/>
        </authorList>
    </citation>
    <scope>NUCLEOTIDE SEQUENCE</scope>
    <source>
        <strain evidence="1">NKZ352</strain>
    </source>
</reference>
<dbReference type="Proteomes" id="UP000835052">
    <property type="component" value="Unassembled WGS sequence"/>
</dbReference>
<evidence type="ECO:0000313" key="1">
    <source>
        <dbReference type="EMBL" id="CAD6190133.1"/>
    </source>
</evidence>
<sequence length="91" mass="10182">MEVPDTSAIFHLAEGELLSSPIRPTTDNPATLIATSYSILLQRLYLALARFLVGVRDIYEVAPEQKKNTRRLAVCLDDETFVDARDVVLFS</sequence>
<proteinExistence type="predicted"/>